<evidence type="ECO:0000313" key="4">
    <source>
        <dbReference type="EMBL" id="GDY67991.1"/>
    </source>
</evidence>
<feature type="signal peptide" evidence="2">
    <location>
        <begin position="1"/>
        <end position="23"/>
    </location>
</feature>
<proteinExistence type="predicted"/>
<protein>
    <submittedName>
        <fullName evidence="5">Lipoprotein</fullName>
    </submittedName>
</protein>
<dbReference type="Proteomes" id="UP000302139">
    <property type="component" value="Unassembled WGS sequence"/>
</dbReference>
<accession>A0A4D4MI45</accession>
<name>A0A4D4MI45_STRAX</name>
<dbReference type="RefSeq" id="WP_037649496.1">
    <property type="nucleotide sequence ID" value="NZ_BAABTN010000010.1"/>
</dbReference>
<feature type="chain" id="PRO_5033440474" evidence="2">
    <location>
        <begin position="24"/>
        <end position="253"/>
    </location>
</feature>
<evidence type="ECO:0000313" key="5">
    <source>
        <dbReference type="EMBL" id="GDY71678.1"/>
    </source>
</evidence>
<organism evidence="5 6">
    <name type="scientific">Streptomyces avermitilis</name>
    <dbReference type="NCBI Taxonomy" id="33903"/>
    <lineage>
        <taxon>Bacteria</taxon>
        <taxon>Bacillati</taxon>
        <taxon>Actinomycetota</taxon>
        <taxon>Actinomycetes</taxon>
        <taxon>Kitasatosporales</taxon>
        <taxon>Streptomycetaceae</taxon>
        <taxon>Streptomyces</taxon>
    </lineage>
</organism>
<dbReference type="Pfam" id="PF13349">
    <property type="entry name" value="DUF4097"/>
    <property type="match status" value="1"/>
</dbReference>
<evidence type="ECO:0000313" key="6">
    <source>
        <dbReference type="Proteomes" id="UP000299211"/>
    </source>
</evidence>
<keyword evidence="2" id="KW-0732">Signal</keyword>
<gene>
    <name evidence="4" type="ORF">SAV14893_073840</name>
    <name evidence="5" type="ORF">SAV31267_011630</name>
</gene>
<dbReference type="InterPro" id="IPR025164">
    <property type="entry name" value="Toastrack_DUF4097"/>
</dbReference>
<dbReference type="EMBL" id="BJHX01000001">
    <property type="protein sequence ID" value="GDY67991.1"/>
    <property type="molecule type" value="Genomic_DNA"/>
</dbReference>
<keyword evidence="5" id="KW-0449">Lipoprotein</keyword>
<evidence type="ECO:0000256" key="2">
    <source>
        <dbReference type="SAM" id="SignalP"/>
    </source>
</evidence>
<feature type="compositionally biased region" description="Polar residues" evidence="1">
    <location>
        <begin position="218"/>
        <end position="228"/>
    </location>
</feature>
<dbReference type="PROSITE" id="PS51257">
    <property type="entry name" value="PROKAR_LIPOPROTEIN"/>
    <property type="match status" value="1"/>
</dbReference>
<evidence type="ECO:0000313" key="7">
    <source>
        <dbReference type="Proteomes" id="UP000302139"/>
    </source>
</evidence>
<evidence type="ECO:0000256" key="1">
    <source>
        <dbReference type="SAM" id="MobiDB-lite"/>
    </source>
</evidence>
<reference evidence="5 6" key="1">
    <citation type="submission" date="2019-04" db="EMBL/GenBank/DDBJ databases">
        <title>Draft genome sequences of Streptomyces avermitilis ATCC 31267.</title>
        <authorList>
            <person name="Komaki H."/>
            <person name="Tamura T."/>
            <person name="Hosoyama A."/>
        </authorList>
    </citation>
    <scope>NUCLEOTIDE SEQUENCE [LARGE SCALE GENOMIC DNA]</scope>
    <source>
        <strain evidence="5 6">ATCC 31267</strain>
    </source>
</reference>
<dbReference type="AlphaFoldDB" id="A0A4D4MI45"/>
<evidence type="ECO:0000259" key="3">
    <source>
        <dbReference type="Pfam" id="PF13349"/>
    </source>
</evidence>
<feature type="region of interest" description="Disordered" evidence="1">
    <location>
        <begin position="218"/>
        <end position="237"/>
    </location>
</feature>
<feature type="domain" description="DUF4097" evidence="3">
    <location>
        <begin position="122"/>
        <end position="228"/>
    </location>
</feature>
<dbReference type="Proteomes" id="UP000299211">
    <property type="component" value="Unassembled WGS sequence"/>
</dbReference>
<reference evidence="4 7" key="2">
    <citation type="submission" date="2019-04" db="EMBL/GenBank/DDBJ databases">
        <title>Draft genome sequences of Streptomyces avermitilis NBRC 14893.</title>
        <authorList>
            <person name="Komaki H."/>
            <person name="Tamura T."/>
            <person name="Hosoyama A."/>
        </authorList>
    </citation>
    <scope>NUCLEOTIDE SEQUENCE [LARGE SCALE GENOMIC DNA]</scope>
    <source>
        <strain evidence="4 7">NBRC 14893</strain>
    </source>
</reference>
<dbReference type="EMBL" id="BJHY01000001">
    <property type="protein sequence ID" value="GDY71678.1"/>
    <property type="molecule type" value="Genomic_DNA"/>
</dbReference>
<sequence>MDTTRSTHKRRLAALLAAVPLMAACGSDHGTDSGLRTAGARPMASRGTQLVITTDNGVRLRPADGDRVTADRHIRGRWTHQGDTWVLSLSCPAGTDSGRPCPRMPEVDVPAGSSVSVSARNAGIDVAGVSATLDLATVNGDVTVTRSGERDGTVRLASRNGSVRAQALRAARLHAETVNGDVVLGCAGSPQHVSAATTNGSVRVTVPQDAPAYRVSARTDNGRPTVSVPTAGPAEDRGMTLTTVNGDVTALHE</sequence>
<comment type="caution">
    <text evidence="5">The sequence shown here is derived from an EMBL/GenBank/DDBJ whole genome shotgun (WGS) entry which is preliminary data.</text>
</comment>